<dbReference type="PANTHER" id="PTHR32089">
    <property type="entry name" value="METHYL-ACCEPTING CHEMOTAXIS PROTEIN MCPB"/>
    <property type="match status" value="1"/>
</dbReference>
<evidence type="ECO:0000256" key="3">
    <source>
        <dbReference type="ARBA" id="ARBA00022692"/>
    </source>
</evidence>
<evidence type="ECO:0000256" key="9">
    <source>
        <dbReference type="SAM" id="Coils"/>
    </source>
</evidence>
<keyword evidence="6 8" id="KW-0807">Transducer</keyword>
<dbReference type="GO" id="GO:0006935">
    <property type="term" value="P:chemotaxis"/>
    <property type="evidence" value="ECO:0007669"/>
    <property type="project" value="InterPro"/>
</dbReference>
<feature type="domain" description="Methyl-accepting transducer" evidence="11">
    <location>
        <begin position="261"/>
        <end position="497"/>
    </location>
</feature>
<evidence type="ECO:0000259" key="12">
    <source>
        <dbReference type="PROSITE" id="PS50885"/>
    </source>
</evidence>
<name>A0A3D8P5H8_9THEO</name>
<reference evidence="13 14" key="1">
    <citation type="submission" date="2018-08" db="EMBL/GenBank/DDBJ databases">
        <title>Form III RuBisCO-mediated autotrophy in Thermodesulfobium bacteria.</title>
        <authorList>
            <person name="Toshchakov S.V."/>
            <person name="Kublanov I.V."/>
            <person name="Frolov E."/>
            <person name="Bonch-Osmolovskaya E.A."/>
            <person name="Tourova T.P."/>
            <person name="Chernych N.A."/>
            <person name="Lebedinsky A.V."/>
        </authorList>
    </citation>
    <scope>NUCLEOTIDE SEQUENCE [LARGE SCALE GENOMIC DNA]</scope>
    <source>
        <strain evidence="13 14">SR</strain>
    </source>
</reference>
<dbReference type="GO" id="GO:0007165">
    <property type="term" value="P:signal transduction"/>
    <property type="evidence" value="ECO:0007669"/>
    <property type="project" value="UniProtKB-KW"/>
</dbReference>
<dbReference type="EMBL" id="QSLN01000007">
    <property type="protein sequence ID" value="RDV83037.1"/>
    <property type="molecule type" value="Genomic_DNA"/>
</dbReference>
<keyword evidence="9" id="KW-0175">Coiled coil</keyword>
<dbReference type="InterPro" id="IPR003660">
    <property type="entry name" value="HAMP_dom"/>
</dbReference>
<dbReference type="AlphaFoldDB" id="A0A3D8P5H8"/>
<comment type="subcellular location">
    <subcellularLocation>
        <location evidence="1">Cell membrane</location>
        <topology evidence="1">Multi-pass membrane protein</topology>
    </subcellularLocation>
</comment>
<feature type="transmembrane region" description="Helical" evidence="10">
    <location>
        <begin position="12"/>
        <end position="36"/>
    </location>
</feature>
<feature type="domain" description="HAMP" evidence="12">
    <location>
        <begin position="211"/>
        <end position="263"/>
    </location>
</feature>
<dbReference type="PROSITE" id="PS50885">
    <property type="entry name" value="HAMP"/>
    <property type="match status" value="1"/>
</dbReference>
<accession>A0A3D8P5H8</accession>
<dbReference type="Gene3D" id="1.10.287.950">
    <property type="entry name" value="Methyl-accepting chemotaxis protein"/>
    <property type="match status" value="1"/>
</dbReference>
<evidence type="ECO:0000256" key="6">
    <source>
        <dbReference type="ARBA" id="ARBA00023224"/>
    </source>
</evidence>
<evidence type="ECO:0000256" key="8">
    <source>
        <dbReference type="PROSITE-ProRule" id="PRU00284"/>
    </source>
</evidence>
<dbReference type="Pfam" id="PF00015">
    <property type="entry name" value="MCPsignal"/>
    <property type="match status" value="1"/>
</dbReference>
<evidence type="ECO:0000256" key="2">
    <source>
        <dbReference type="ARBA" id="ARBA00022475"/>
    </source>
</evidence>
<gene>
    <name evidence="13" type="ORF">DXX99_06465</name>
</gene>
<dbReference type="GO" id="GO:0004888">
    <property type="term" value="F:transmembrane signaling receptor activity"/>
    <property type="evidence" value="ECO:0007669"/>
    <property type="project" value="InterPro"/>
</dbReference>
<dbReference type="PROSITE" id="PS50111">
    <property type="entry name" value="CHEMOTAXIS_TRANSDUC_2"/>
    <property type="match status" value="1"/>
</dbReference>
<keyword evidence="2" id="KW-1003">Cell membrane</keyword>
<evidence type="ECO:0000313" key="14">
    <source>
        <dbReference type="Proteomes" id="UP000256329"/>
    </source>
</evidence>
<dbReference type="SUPFAM" id="SSF103190">
    <property type="entry name" value="Sensory domain-like"/>
    <property type="match status" value="1"/>
</dbReference>
<dbReference type="PANTHER" id="PTHR32089:SF112">
    <property type="entry name" value="LYSOZYME-LIKE PROTEIN-RELATED"/>
    <property type="match status" value="1"/>
</dbReference>
<protein>
    <submittedName>
        <fullName evidence="13">Methyl-accepting chemotaxis protein</fullName>
    </submittedName>
</protein>
<dbReference type="Pfam" id="PF17202">
    <property type="entry name" value="sCache_3_3"/>
    <property type="match status" value="1"/>
</dbReference>
<evidence type="ECO:0000256" key="4">
    <source>
        <dbReference type="ARBA" id="ARBA00022989"/>
    </source>
</evidence>
<proteinExistence type="inferred from homology"/>
<evidence type="ECO:0000256" key="10">
    <source>
        <dbReference type="SAM" id="Phobius"/>
    </source>
</evidence>
<comment type="similarity">
    <text evidence="7">Belongs to the methyl-accepting chemotaxis (MCP) protein family.</text>
</comment>
<keyword evidence="4 10" id="KW-1133">Transmembrane helix</keyword>
<dbReference type="GO" id="GO:0005886">
    <property type="term" value="C:plasma membrane"/>
    <property type="evidence" value="ECO:0007669"/>
    <property type="project" value="UniProtKB-SubCell"/>
</dbReference>
<evidence type="ECO:0000313" key="13">
    <source>
        <dbReference type="EMBL" id="RDV83037.1"/>
    </source>
</evidence>
<dbReference type="InterPro" id="IPR029151">
    <property type="entry name" value="Sensor-like_sf"/>
</dbReference>
<dbReference type="SUPFAM" id="SSF58104">
    <property type="entry name" value="Methyl-accepting chemotaxis protein (MCP) signaling domain"/>
    <property type="match status" value="1"/>
</dbReference>
<keyword evidence="5 10" id="KW-0472">Membrane</keyword>
<dbReference type="InterPro" id="IPR004090">
    <property type="entry name" value="Chemotax_Me-accpt_rcpt"/>
</dbReference>
<dbReference type="SMART" id="SM00283">
    <property type="entry name" value="MA"/>
    <property type="match status" value="1"/>
</dbReference>
<feature type="coiled-coil region" evidence="9">
    <location>
        <begin position="304"/>
        <end position="359"/>
    </location>
</feature>
<evidence type="ECO:0000256" key="1">
    <source>
        <dbReference type="ARBA" id="ARBA00004651"/>
    </source>
</evidence>
<dbReference type="Proteomes" id="UP000256329">
    <property type="component" value="Unassembled WGS sequence"/>
</dbReference>
<feature type="transmembrane region" description="Helical" evidence="10">
    <location>
        <begin position="187"/>
        <end position="209"/>
    </location>
</feature>
<dbReference type="InterPro" id="IPR004089">
    <property type="entry name" value="MCPsignal_dom"/>
</dbReference>
<keyword evidence="3 10" id="KW-0812">Transmembrane</keyword>
<evidence type="ECO:0000256" key="5">
    <source>
        <dbReference type="ARBA" id="ARBA00023136"/>
    </source>
</evidence>
<keyword evidence="14" id="KW-1185">Reference proteome</keyword>
<sequence>MDFLGREVSLRRLLRLVLALGLVVSVCTSTGLAIYLGRRELQDTLQDRLAKTLKLGYAFLDQCYPGNWEVREGKYLCKGGAVLNNNFQLVDKIKELSGCEATLFLGDTRVATTVCNQAGQRVVGTKAAPQVVERVLKEGKEYYGVADVAGRRSLTAYMPLRDAQGSVVGMWFVGIPLEKLEVLTRQLIWASALGGALVILLFLLGLVPLTNAFTDPIRQTAAALERVAAGDLGVAFGRQRFKALALLTQAAEKMVARLRELARQTQEAAGRVASRAEELAAAAEEASAAVETTAASAQELSAGAEEMAANAQAAAESADRIEGEARKSLQLLDEALRKIREARQTVDQEVALVKKQEETTSLIDRITQTIMDIAEQTNLLALNAAIEAARAGEHGRGFAVVAEEVRKLAGQSARAASEIAGLVADIQRGMREVTESATRSSAAVHEGVNAVDQAAQSLKGVLGRVGETLGALKEIAHAVEQTSEATQNVATSSQDLGRMAERVSQLAQELAREAASLKDSTRAFKL</sequence>
<dbReference type="CDD" id="cd11386">
    <property type="entry name" value="MCP_signal"/>
    <property type="match status" value="1"/>
</dbReference>
<evidence type="ECO:0000256" key="7">
    <source>
        <dbReference type="ARBA" id="ARBA00029447"/>
    </source>
</evidence>
<evidence type="ECO:0000259" key="11">
    <source>
        <dbReference type="PROSITE" id="PS50111"/>
    </source>
</evidence>
<comment type="caution">
    <text evidence="13">The sequence shown here is derived from an EMBL/GenBank/DDBJ whole genome shotgun (WGS) entry which is preliminary data.</text>
</comment>
<organism evidence="13 14">
    <name type="scientific">Ammonifex thiophilus</name>
    <dbReference type="NCBI Taxonomy" id="444093"/>
    <lineage>
        <taxon>Bacteria</taxon>
        <taxon>Bacillati</taxon>
        <taxon>Bacillota</taxon>
        <taxon>Clostridia</taxon>
        <taxon>Thermoanaerobacterales</taxon>
        <taxon>Thermoanaerobacteraceae</taxon>
        <taxon>Ammonifex</taxon>
    </lineage>
</organism>
<dbReference type="InterPro" id="IPR033463">
    <property type="entry name" value="sCache_3"/>
</dbReference>
<dbReference type="PRINTS" id="PR00260">
    <property type="entry name" value="CHEMTRNSDUCR"/>
</dbReference>
<dbReference type="OrthoDB" id="9814363at2"/>